<reference evidence="3 4" key="1">
    <citation type="submission" date="2023-03" db="EMBL/GenBank/DDBJ databases">
        <title>Isolation and description of six Streptomyces strains from soil environments, able to metabolize different microbial glucans.</title>
        <authorList>
            <person name="Widen T."/>
            <person name="Larsbrink J."/>
        </authorList>
    </citation>
    <scope>NUCLEOTIDE SEQUENCE [LARGE SCALE GENOMIC DNA]</scope>
    <source>
        <strain evidence="3 4">Mut2</strain>
    </source>
</reference>
<evidence type="ECO:0000313" key="3">
    <source>
        <dbReference type="EMBL" id="WLQ43932.1"/>
    </source>
</evidence>
<dbReference type="Proteomes" id="UP001229952">
    <property type="component" value="Chromosome"/>
</dbReference>
<dbReference type="Gene3D" id="1.10.443.10">
    <property type="entry name" value="Intergrase catalytic core"/>
    <property type="match status" value="1"/>
</dbReference>
<accession>A0ABY9ICN8</accession>
<dbReference type="RefSeq" id="WP_306091345.1">
    <property type="nucleotide sequence ID" value="NZ_CP120992.1"/>
</dbReference>
<evidence type="ECO:0000256" key="2">
    <source>
        <dbReference type="SAM" id="MobiDB-lite"/>
    </source>
</evidence>
<organism evidence="3 4">
    <name type="scientific">Streptomyces laculatispora</name>
    <dbReference type="NCBI Taxonomy" id="887464"/>
    <lineage>
        <taxon>Bacteria</taxon>
        <taxon>Bacillati</taxon>
        <taxon>Actinomycetota</taxon>
        <taxon>Actinomycetes</taxon>
        <taxon>Kitasatosporales</taxon>
        <taxon>Streptomycetaceae</taxon>
        <taxon>Streptomyces</taxon>
    </lineage>
</organism>
<name>A0ABY9ICN8_9ACTN</name>
<proteinExistence type="predicted"/>
<dbReference type="InterPro" id="IPR011010">
    <property type="entry name" value="DNA_brk_join_enz"/>
</dbReference>
<dbReference type="EMBL" id="CP120992">
    <property type="protein sequence ID" value="WLQ43932.1"/>
    <property type="molecule type" value="Genomic_DNA"/>
</dbReference>
<gene>
    <name evidence="3" type="ORF">P8A22_30880</name>
</gene>
<evidence type="ECO:0000256" key="1">
    <source>
        <dbReference type="ARBA" id="ARBA00023172"/>
    </source>
</evidence>
<feature type="compositionally biased region" description="Polar residues" evidence="2">
    <location>
        <begin position="104"/>
        <end position="113"/>
    </location>
</feature>
<sequence length="490" mass="56702">MWSTRHGTDPWINLFFRADEIVSKQRTTWRRYAYALVVWLNFLEQRGRLWHEASKRDYTDFKHWRMADSRNYWRVEGTSFDTDRAGVKRFYAWASGEYEVFNPIPSQSVQSGGNAPGTGRRDPSRPGGAPRRQVKWLLRKALEQWRDVGLRGYAFDGLRPASWHGFNEDRNTAFVEGLWGTGLRLEEWASVLDVELPATPVTSRYPKTWLAKSCAKGRRYGRHYRIPRAVLKAVAGYMDPLEGSRAEAIGRARRAGRYERVPGFLIVTGHNPRTRTLRVRTPRGGSSTISLDVLEPVERLRLFRETRDGLEPLAVWLSNDGMPHRAHSWENTFATANSRVAEAWAQSRWPGFDDLEEEDRKRRAAQCPLWVRPHMLRHSYALVWYSILSAVWEQRLRGFTEAEKHAFREQFGDIWYQLATMLGHRNPQTTRDWYLAPFTALEVDYLMALIDGDQREAVDILLGRIAADSELVLSPVPADLELLDDPEDGE</sequence>
<keyword evidence="1" id="KW-0233">DNA recombination</keyword>
<protein>
    <submittedName>
        <fullName evidence="3">Integrase</fullName>
    </submittedName>
</protein>
<dbReference type="SUPFAM" id="SSF56349">
    <property type="entry name" value="DNA breaking-rejoining enzymes"/>
    <property type="match status" value="1"/>
</dbReference>
<keyword evidence="4" id="KW-1185">Reference proteome</keyword>
<dbReference type="InterPro" id="IPR013762">
    <property type="entry name" value="Integrase-like_cat_sf"/>
</dbReference>
<feature type="region of interest" description="Disordered" evidence="2">
    <location>
        <begin position="104"/>
        <end position="131"/>
    </location>
</feature>
<evidence type="ECO:0000313" key="4">
    <source>
        <dbReference type="Proteomes" id="UP001229952"/>
    </source>
</evidence>